<keyword evidence="5 12" id="KW-1133">Transmembrane helix</keyword>
<accession>A0A163QBA1</accession>
<proteinExistence type="predicted"/>
<name>A0A163QBA1_9CELL</name>
<dbReference type="InterPro" id="IPR018422">
    <property type="entry name" value="Cation/H_exchanger_CPA1"/>
</dbReference>
<evidence type="ECO:0000256" key="5">
    <source>
        <dbReference type="ARBA" id="ARBA00022989"/>
    </source>
</evidence>
<feature type="transmembrane region" description="Helical" evidence="12">
    <location>
        <begin position="381"/>
        <end position="404"/>
    </location>
</feature>
<evidence type="ECO:0000256" key="11">
    <source>
        <dbReference type="SAM" id="MobiDB-lite"/>
    </source>
</evidence>
<evidence type="ECO:0000256" key="3">
    <source>
        <dbReference type="ARBA" id="ARBA00022475"/>
    </source>
</evidence>
<feature type="transmembrane region" description="Helical" evidence="12">
    <location>
        <begin position="210"/>
        <end position="227"/>
    </location>
</feature>
<feature type="coiled-coil region" evidence="10">
    <location>
        <begin position="508"/>
        <end position="535"/>
    </location>
</feature>
<keyword evidence="8 12" id="KW-0472">Membrane</keyword>
<feature type="transmembrane region" description="Helical" evidence="12">
    <location>
        <begin position="266"/>
        <end position="287"/>
    </location>
</feature>
<feature type="transmembrane region" description="Helical" evidence="12">
    <location>
        <begin position="49"/>
        <end position="69"/>
    </location>
</feature>
<evidence type="ECO:0000256" key="10">
    <source>
        <dbReference type="SAM" id="Coils"/>
    </source>
</evidence>
<feature type="transmembrane region" description="Helical" evidence="12">
    <location>
        <begin position="110"/>
        <end position="133"/>
    </location>
</feature>
<evidence type="ECO:0000256" key="8">
    <source>
        <dbReference type="ARBA" id="ARBA00023136"/>
    </source>
</evidence>
<dbReference type="GO" id="GO:0005886">
    <property type="term" value="C:plasma membrane"/>
    <property type="evidence" value="ECO:0007669"/>
    <property type="project" value="UniProtKB-SubCell"/>
</dbReference>
<dbReference type="GO" id="GO:0098719">
    <property type="term" value="P:sodium ion import across plasma membrane"/>
    <property type="evidence" value="ECO:0007669"/>
    <property type="project" value="TreeGrafter"/>
</dbReference>
<organism evidence="14 15">
    <name type="scientific">Oerskovia enterophila</name>
    <dbReference type="NCBI Taxonomy" id="43678"/>
    <lineage>
        <taxon>Bacteria</taxon>
        <taxon>Bacillati</taxon>
        <taxon>Actinomycetota</taxon>
        <taxon>Actinomycetes</taxon>
        <taxon>Micrococcales</taxon>
        <taxon>Cellulomonadaceae</taxon>
        <taxon>Oerskovia</taxon>
    </lineage>
</organism>
<dbReference type="RefSeq" id="WP_068709908.1">
    <property type="nucleotide sequence ID" value="NZ_LRIE01000083.1"/>
</dbReference>
<evidence type="ECO:0000256" key="2">
    <source>
        <dbReference type="ARBA" id="ARBA00022448"/>
    </source>
</evidence>
<keyword evidence="9" id="KW-0739">Sodium transport</keyword>
<evidence type="ECO:0000256" key="1">
    <source>
        <dbReference type="ARBA" id="ARBA00004651"/>
    </source>
</evidence>
<dbReference type="Gene3D" id="6.10.140.1330">
    <property type="match status" value="1"/>
</dbReference>
<evidence type="ECO:0000256" key="6">
    <source>
        <dbReference type="ARBA" id="ARBA00023053"/>
    </source>
</evidence>
<gene>
    <name evidence="14" type="primary">nhaK_2</name>
    <name evidence="14" type="ORF">OJAG_34670</name>
</gene>
<evidence type="ECO:0000256" key="4">
    <source>
        <dbReference type="ARBA" id="ARBA00022692"/>
    </source>
</evidence>
<comment type="caution">
    <text evidence="14">The sequence shown here is derived from an EMBL/GenBank/DDBJ whole genome shotgun (WGS) entry which is preliminary data.</text>
</comment>
<feature type="transmembrane region" description="Helical" evidence="12">
    <location>
        <begin position="299"/>
        <end position="325"/>
    </location>
</feature>
<dbReference type="Proteomes" id="UP000076447">
    <property type="component" value="Unassembled WGS sequence"/>
</dbReference>
<dbReference type="GO" id="GO:0015386">
    <property type="term" value="F:potassium:proton antiporter activity"/>
    <property type="evidence" value="ECO:0007669"/>
    <property type="project" value="TreeGrafter"/>
</dbReference>
<feature type="transmembrane region" description="Helical" evidence="12">
    <location>
        <begin position="233"/>
        <end position="254"/>
    </location>
</feature>
<feature type="region of interest" description="Disordered" evidence="11">
    <location>
        <begin position="475"/>
        <end position="504"/>
    </location>
</feature>
<comment type="subcellular location">
    <subcellularLocation>
        <location evidence="1">Cell membrane</location>
        <topology evidence="1">Multi-pass membrane protein</topology>
    </subcellularLocation>
</comment>
<sequence>MDEAVVLLVITGALAVTAVARHWDLPAPLLLVVVGLGVSLIPAVPHVELAPEVLLGIILPPLLFSAATGSSYQDFRTSLNAIVRLGVGLVVVTALAVAWVATILLPDLPFAAALVLGAVVAPPDAVSAAAVGRRLGLPRRVMTLLGGESLINDATSLTLYKVALAGVATGAWVWTEGIGVFALAVVVGVGIGLVMGIGMHAARLRLADPLLTSVAGIILPFAAYWIAEELSGSGVLAVVAAGLYLGHTAPTAGYETRLVEEPLWDSLDLLLEAITFALIGLQLKFVVQTVVTSDEGLRTAVWVSLAALAVTMAIRPVYVFATSWLDRVHLPGSKRSRADELGWRESLVVSSAGMRGVVTLAAAAAIPATLGGAEFPGRATIQLAAFTVAIGTLLLQGATLPWVIRRLGVGGEDEAASDAAEEARIRRLMAEAQAETISRATKEWAPLIGEEKAEATRAAMSAAIVGRAQAAARLLSPESEAEEPAEQAPSRARPTGGRAYPMARLGDRSDDLRRLRALRADMNRAQRQVLVDERDAGRLNETVMRRILRELDIEAEALAESWVNRI</sequence>
<keyword evidence="7" id="KW-0406">Ion transport</keyword>
<evidence type="ECO:0000313" key="15">
    <source>
        <dbReference type="Proteomes" id="UP000076447"/>
    </source>
</evidence>
<evidence type="ECO:0000313" key="14">
    <source>
        <dbReference type="EMBL" id="KZM33983.1"/>
    </source>
</evidence>
<evidence type="ECO:0000256" key="12">
    <source>
        <dbReference type="SAM" id="Phobius"/>
    </source>
</evidence>
<evidence type="ECO:0000256" key="7">
    <source>
        <dbReference type="ARBA" id="ARBA00023065"/>
    </source>
</evidence>
<reference evidence="14 15" key="1">
    <citation type="submission" date="2016-01" db="EMBL/GenBank/DDBJ databases">
        <title>Genome sequence of Oerskovia enterophila VJag, an agar and cellulose degrading bacterium.</title>
        <authorList>
            <person name="Poehlein A."/>
            <person name="Jag V."/>
            <person name="Bengelsdorf F."/>
            <person name="Duerre P."/>
            <person name="Daniel R."/>
        </authorList>
    </citation>
    <scope>NUCLEOTIDE SEQUENCE [LARGE SCALE GENOMIC DNA]</scope>
    <source>
        <strain evidence="14 15">VJag</strain>
    </source>
</reference>
<protein>
    <submittedName>
        <fullName evidence="14">Sodium, potassium, lithium and rubidium/H(+) antiporter</fullName>
    </submittedName>
</protein>
<evidence type="ECO:0000259" key="13">
    <source>
        <dbReference type="Pfam" id="PF00999"/>
    </source>
</evidence>
<dbReference type="GO" id="GO:0051453">
    <property type="term" value="P:regulation of intracellular pH"/>
    <property type="evidence" value="ECO:0007669"/>
    <property type="project" value="TreeGrafter"/>
</dbReference>
<feature type="transmembrane region" description="Helical" evidence="12">
    <location>
        <begin position="81"/>
        <end position="104"/>
    </location>
</feature>
<evidence type="ECO:0000256" key="9">
    <source>
        <dbReference type="ARBA" id="ARBA00023201"/>
    </source>
</evidence>
<keyword evidence="4 12" id="KW-0812">Transmembrane</keyword>
<dbReference type="AlphaFoldDB" id="A0A163QBA1"/>
<keyword evidence="6" id="KW-0915">Sodium</keyword>
<feature type="domain" description="Cation/H+ exchanger transmembrane" evidence="13">
    <location>
        <begin position="13"/>
        <end position="405"/>
    </location>
</feature>
<dbReference type="Pfam" id="PF00999">
    <property type="entry name" value="Na_H_Exchanger"/>
    <property type="match status" value="1"/>
</dbReference>
<dbReference type="PATRIC" id="fig|43678.3.peg.3631"/>
<dbReference type="GO" id="GO:0015385">
    <property type="term" value="F:sodium:proton antiporter activity"/>
    <property type="evidence" value="ECO:0007669"/>
    <property type="project" value="InterPro"/>
</dbReference>
<dbReference type="InterPro" id="IPR006153">
    <property type="entry name" value="Cation/H_exchanger_TM"/>
</dbReference>
<dbReference type="OrthoDB" id="57886at2"/>
<keyword evidence="2" id="KW-0813">Transport</keyword>
<keyword evidence="3" id="KW-1003">Cell membrane</keyword>
<feature type="transmembrane region" description="Helical" evidence="12">
    <location>
        <begin position="346"/>
        <end position="369"/>
    </location>
</feature>
<dbReference type="PANTHER" id="PTHR10110:SF86">
    <property type="entry name" value="SODIUM_HYDROGEN EXCHANGER 7"/>
    <property type="match status" value="1"/>
</dbReference>
<keyword evidence="10" id="KW-0175">Coiled coil</keyword>
<dbReference type="EMBL" id="LRIE01000083">
    <property type="protein sequence ID" value="KZM33983.1"/>
    <property type="molecule type" value="Genomic_DNA"/>
</dbReference>
<feature type="transmembrane region" description="Helical" evidence="12">
    <location>
        <begin position="180"/>
        <end position="198"/>
    </location>
</feature>
<dbReference type="PANTHER" id="PTHR10110">
    <property type="entry name" value="SODIUM/HYDROGEN EXCHANGER"/>
    <property type="match status" value="1"/>
</dbReference>